<dbReference type="PANTHER" id="PTHR10953:SF4">
    <property type="entry name" value="UBIQUITIN-ACTIVATING ENZYME E1 C-TERMINAL DOMAIN-CONTAINING PROTEIN"/>
    <property type="match status" value="1"/>
</dbReference>
<evidence type="ECO:0000256" key="3">
    <source>
        <dbReference type="ARBA" id="ARBA00022840"/>
    </source>
</evidence>
<evidence type="ECO:0000256" key="2">
    <source>
        <dbReference type="ARBA" id="ARBA00022786"/>
    </source>
</evidence>
<dbReference type="Pfam" id="PF00899">
    <property type="entry name" value="ThiF"/>
    <property type="match status" value="1"/>
</dbReference>
<sequence length="603" mass="68274">MLSSMNVTHVTILDNDTVDISNLTRQTLFTTSDVGKSKAISALKNLRLFSEESLPNYVAKQQMFTEYFKMEPSEPGRPVIVLSAVDNIHSRLLLDNFSIENSYTFVEAGIHGMQCSTSIWLPYITDSYGSTIDAQAAIEGRNSCSVKGIPTTTEDTVFYAMELYSWLFNAQHDLFNDFMKNPLKTLTGAIQRDLNYFIKVVDSIIDNSKLATSELEIDSWAKKMYGSYFNIEFPLKSVFLEAMNHVKRRSICKTEPTPCKGPREIRKLISVTKSLLKNHFRRMKDTVSSDLFKKCQDAVERLFNAPAVVRLLENGCDTSMQPLSFSENYNEDCKFIFAASNIRAYKFGIYQSDMATVVKVVKNIVPAISTTVSVAASMAMLEVYKAMPLLNKVYKRTDCDKKEARRNVTFGDFTVDMNSNTRQSVWCVKNKDDVQCFTNTRLVATMKLLDYGKASASSKGLIGNFFNLSIMKYFNRRSDPPALFRITNDNALLKDVCLSQWDHVVLHDEYVHSAEYDRQGLTTMKQRESAVTIGDIVEVVRILFGATVESLLLVDEVVPVTNENIQKTLRECFRMKGTCTIQLVAKDNKSMQYVELPGLKCAF</sequence>
<dbReference type="Gene3D" id="1.10.10.520">
    <property type="entry name" value="Ubiquitin activating enzymes (Uba3). Chain: B, domain 2"/>
    <property type="match status" value="1"/>
</dbReference>
<reference evidence="6" key="1">
    <citation type="submission" date="2023-08" db="EMBL/GenBank/DDBJ databases">
        <title>Draft sequence of the Babesia gibsoni genome.</title>
        <authorList>
            <person name="Yamagishi J.Y."/>
            <person name="Xuan X.X."/>
        </authorList>
    </citation>
    <scope>NUCLEOTIDE SEQUENCE</scope>
    <source>
        <strain evidence="6">Azabu</strain>
    </source>
</reference>
<dbReference type="GO" id="GO:0005634">
    <property type="term" value="C:nucleus"/>
    <property type="evidence" value="ECO:0007669"/>
    <property type="project" value="TreeGrafter"/>
</dbReference>
<dbReference type="GO" id="GO:0006511">
    <property type="term" value="P:ubiquitin-dependent protein catabolic process"/>
    <property type="evidence" value="ECO:0007669"/>
    <property type="project" value="TreeGrafter"/>
</dbReference>
<protein>
    <recommendedName>
        <fullName evidence="5">THIF-type NAD/FAD binding fold domain-containing protein</fullName>
    </recommendedName>
</protein>
<dbReference type="GO" id="GO:0004839">
    <property type="term" value="F:ubiquitin activating enzyme activity"/>
    <property type="evidence" value="ECO:0007669"/>
    <property type="project" value="TreeGrafter"/>
</dbReference>
<dbReference type="InterPro" id="IPR035985">
    <property type="entry name" value="Ubiquitin-activating_enz"/>
</dbReference>
<evidence type="ECO:0000313" key="6">
    <source>
        <dbReference type="EMBL" id="KAK1444631.1"/>
    </source>
</evidence>
<evidence type="ECO:0000256" key="1">
    <source>
        <dbReference type="ARBA" id="ARBA00022741"/>
    </source>
</evidence>
<keyword evidence="2" id="KW-0833">Ubl conjugation pathway</keyword>
<dbReference type="InterPro" id="IPR000594">
    <property type="entry name" value="ThiF_NAD_FAD-bd"/>
</dbReference>
<dbReference type="InterPro" id="IPR045886">
    <property type="entry name" value="ThiF/MoeB/HesA"/>
</dbReference>
<dbReference type="AlphaFoldDB" id="A0AAD8PG18"/>
<dbReference type="GO" id="GO:0006974">
    <property type="term" value="P:DNA damage response"/>
    <property type="evidence" value="ECO:0007669"/>
    <property type="project" value="TreeGrafter"/>
</dbReference>
<evidence type="ECO:0000256" key="4">
    <source>
        <dbReference type="ARBA" id="ARBA00043952"/>
    </source>
</evidence>
<keyword evidence="7" id="KW-1185">Reference proteome</keyword>
<comment type="caution">
    <text evidence="6">The sequence shown here is derived from an EMBL/GenBank/DDBJ whole genome shotgun (WGS) entry which is preliminary data.</text>
</comment>
<dbReference type="InterPro" id="IPR023318">
    <property type="entry name" value="Ub_act_enz_dom_a_sf"/>
</dbReference>
<dbReference type="Proteomes" id="UP001230268">
    <property type="component" value="Unassembled WGS sequence"/>
</dbReference>
<evidence type="ECO:0000313" key="7">
    <source>
        <dbReference type="Proteomes" id="UP001230268"/>
    </source>
</evidence>
<dbReference type="EMBL" id="JAVEPI010000001">
    <property type="protein sequence ID" value="KAK1444631.1"/>
    <property type="molecule type" value="Genomic_DNA"/>
</dbReference>
<feature type="domain" description="THIF-type NAD/FAD binding fold" evidence="5">
    <location>
        <begin position="1"/>
        <end position="387"/>
    </location>
</feature>
<dbReference type="GO" id="GO:0005737">
    <property type="term" value="C:cytoplasm"/>
    <property type="evidence" value="ECO:0007669"/>
    <property type="project" value="TreeGrafter"/>
</dbReference>
<name>A0AAD8PG18_BABGI</name>
<proteinExistence type="predicted"/>
<gene>
    <name evidence="6" type="ORF">BgAZ_105370</name>
</gene>
<dbReference type="GO" id="GO:0005524">
    <property type="term" value="F:ATP binding"/>
    <property type="evidence" value="ECO:0007669"/>
    <property type="project" value="UniProtKB-KW"/>
</dbReference>
<keyword evidence="1" id="KW-0547">Nucleotide-binding</keyword>
<evidence type="ECO:0000259" key="5">
    <source>
        <dbReference type="Pfam" id="PF00899"/>
    </source>
</evidence>
<organism evidence="6 7">
    <name type="scientific">Babesia gibsoni</name>
    <dbReference type="NCBI Taxonomy" id="33632"/>
    <lineage>
        <taxon>Eukaryota</taxon>
        <taxon>Sar</taxon>
        <taxon>Alveolata</taxon>
        <taxon>Apicomplexa</taxon>
        <taxon>Aconoidasida</taxon>
        <taxon>Piroplasmida</taxon>
        <taxon>Babesiidae</taxon>
        <taxon>Babesia</taxon>
    </lineage>
</organism>
<dbReference type="Gene3D" id="3.40.50.720">
    <property type="entry name" value="NAD(P)-binding Rossmann-like Domain"/>
    <property type="match status" value="1"/>
</dbReference>
<keyword evidence="3" id="KW-0067">ATP-binding</keyword>
<dbReference type="PANTHER" id="PTHR10953">
    <property type="entry name" value="UBIQUITIN-ACTIVATING ENZYME E1"/>
    <property type="match status" value="1"/>
</dbReference>
<dbReference type="SUPFAM" id="SSF69572">
    <property type="entry name" value="Activating enzymes of the ubiquitin-like proteins"/>
    <property type="match status" value="1"/>
</dbReference>
<accession>A0AAD8PG18</accession>
<comment type="pathway">
    <text evidence="4">Protein modification.</text>
</comment>